<evidence type="ECO:0000313" key="1">
    <source>
        <dbReference type="EMBL" id="KAJ5433152.1"/>
    </source>
</evidence>
<name>A0AAD6BXI7_9EURO</name>
<keyword evidence="2" id="KW-1185">Reference proteome</keyword>
<dbReference type="RefSeq" id="XP_056760444.1">
    <property type="nucleotide sequence ID" value="XM_056915690.1"/>
</dbReference>
<dbReference type="GeneID" id="81605933"/>
<proteinExistence type="predicted"/>
<dbReference type="Proteomes" id="UP001213681">
    <property type="component" value="Unassembled WGS sequence"/>
</dbReference>
<dbReference type="AlphaFoldDB" id="A0AAD6BXI7"/>
<accession>A0AAD6BXI7</accession>
<dbReference type="PANTHER" id="PTHR42057:SF2">
    <property type="entry name" value="F-BOX DOMAIN PROTEIN (AFU_ORTHOLOGUE AFUA_4G00200)-RELATED"/>
    <property type="match status" value="1"/>
</dbReference>
<gene>
    <name evidence="1" type="ORF">N7458_012308</name>
</gene>
<evidence type="ECO:0000313" key="2">
    <source>
        <dbReference type="Proteomes" id="UP001213681"/>
    </source>
</evidence>
<reference evidence="1" key="1">
    <citation type="submission" date="2022-12" db="EMBL/GenBank/DDBJ databases">
        <authorList>
            <person name="Petersen C."/>
        </authorList>
    </citation>
    <scope>NUCLEOTIDE SEQUENCE</scope>
    <source>
        <strain evidence="1">IBT 16125</strain>
    </source>
</reference>
<dbReference type="EMBL" id="JAPVEA010000009">
    <property type="protein sequence ID" value="KAJ5433152.1"/>
    <property type="molecule type" value="Genomic_DNA"/>
</dbReference>
<dbReference type="PANTHER" id="PTHR42057">
    <property type="entry name" value="F-BOX DOMAIN PROTEIN (AFU_ORTHOLOGUE AFUA_4G00200)"/>
    <property type="match status" value="1"/>
</dbReference>
<comment type="caution">
    <text evidence="1">The sequence shown here is derived from an EMBL/GenBank/DDBJ whole genome shotgun (WGS) entry which is preliminary data.</text>
</comment>
<sequence length="224" mass="25385">MKNPPGAMALDIHLPLLESLELRSCGFTCNDTLNGIIKHGSTLLSLKFDDCAIIYCMELAVTSKAEPNSVCISTENEGGRVYQRYWLRWDIWFQALAYGLPHLKRFDFGSSRVRALGEEGPKFKSEASEGPKFGRVNKFLFGLFPDRYLEMKDGSVRAPWILKTRGQRPYYKEPPVADEPDLAMLRRLLEHTGQVVQENDKSSHASSVDSLIGCVETRSGRRRR</sequence>
<reference evidence="1" key="2">
    <citation type="journal article" date="2023" name="IMA Fungus">
        <title>Comparative genomic study of the Penicillium genus elucidates a diverse pangenome and 15 lateral gene transfer events.</title>
        <authorList>
            <person name="Petersen C."/>
            <person name="Sorensen T."/>
            <person name="Nielsen M.R."/>
            <person name="Sondergaard T.E."/>
            <person name="Sorensen J.L."/>
            <person name="Fitzpatrick D.A."/>
            <person name="Frisvad J.C."/>
            <person name="Nielsen K.L."/>
        </authorList>
    </citation>
    <scope>NUCLEOTIDE SEQUENCE</scope>
    <source>
        <strain evidence="1">IBT 16125</strain>
    </source>
</reference>
<protein>
    <submittedName>
        <fullName evidence="1">Uncharacterized protein</fullName>
    </submittedName>
</protein>
<organism evidence="1 2">
    <name type="scientific">Penicillium daleae</name>
    <dbReference type="NCBI Taxonomy" id="63821"/>
    <lineage>
        <taxon>Eukaryota</taxon>
        <taxon>Fungi</taxon>
        <taxon>Dikarya</taxon>
        <taxon>Ascomycota</taxon>
        <taxon>Pezizomycotina</taxon>
        <taxon>Eurotiomycetes</taxon>
        <taxon>Eurotiomycetidae</taxon>
        <taxon>Eurotiales</taxon>
        <taxon>Aspergillaceae</taxon>
        <taxon>Penicillium</taxon>
    </lineage>
</organism>